<reference evidence="3" key="1">
    <citation type="submission" date="2021-01" db="EMBL/GenBank/DDBJ databases">
        <authorList>
            <person name="Corre E."/>
            <person name="Pelletier E."/>
            <person name="Niang G."/>
            <person name="Scheremetjew M."/>
            <person name="Finn R."/>
            <person name="Kale V."/>
            <person name="Holt S."/>
            <person name="Cochrane G."/>
            <person name="Meng A."/>
            <person name="Brown T."/>
            <person name="Cohen L."/>
        </authorList>
    </citation>
    <scope>NUCLEOTIDE SEQUENCE</scope>
    <source>
        <strain evidence="3">UTEX LB 985</strain>
    </source>
</reference>
<feature type="compositionally biased region" description="Gly residues" evidence="2">
    <location>
        <begin position="188"/>
        <end position="202"/>
    </location>
</feature>
<sequence length="253" mass="26921">MPPEDAGANEPPGLEVWESDMNVTPAFTQGDVEFLTLVAERMAAQLEYLDLSGKSSTEVVDQQAIAAELQAQADEQLKELVHNRRKLTELSHETFRVRQEREGADPARRPVASGLRFASPRASFTGHSVLNSVLATPAPGGSLPRIPSAAANGAAAMVAPSTELKPPGYMPPRAGSRVRQSASQPALRGGGSGTVSGKVGGGGRCSVSTSADGVPLQAFDRKFERLGYRTAQQELNTPEAVWEDLCRSLRELC</sequence>
<feature type="region of interest" description="Disordered" evidence="2">
    <location>
        <begin position="162"/>
        <end position="202"/>
    </location>
</feature>
<organism evidence="3">
    <name type="scientific">Haptolina brevifila</name>
    <dbReference type="NCBI Taxonomy" id="156173"/>
    <lineage>
        <taxon>Eukaryota</taxon>
        <taxon>Haptista</taxon>
        <taxon>Haptophyta</taxon>
        <taxon>Prymnesiophyceae</taxon>
        <taxon>Prymnesiales</taxon>
        <taxon>Prymnesiaceae</taxon>
        <taxon>Haptolina</taxon>
    </lineage>
</organism>
<protein>
    <submittedName>
        <fullName evidence="3">Uncharacterized protein</fullName>
    </submittedName>
</protein>
<accession>A0A7S2N5A8</accession>
<dbReference type="EMBL" id="HBGU01062953">
    <property type="protein sequence ID" value="CAD9520456.1"/>
    <property type="molecule type" value="Transcribed_RNA"/>
</dbReference>
<proteinExistence type="predicted"/>
<evidence type="ECO:0000256" key="1">
    <source>
        <dbReference type="SAM" id="Coils"/>
    </source>
</evidence>
<gene>
    <name evidence="3" type="ORF">CBRE1094_LOCUS34299</name>
</gene>
<evidence type="ECO:0000256" key="2">
    <source>
        <dbReference type="SAM" id="MobiDB-lite"/>
    </source>
</evidence>
<evidence type="ECO:0000313" key="3">
    <source>
        <dbReference type="EMBL" id="CAD9520456.1"/>
    </source>
</evidence>
<keyword evidence="1" id="KW-0175">Coiled coil</keyword>
<dbReference type="AlphaFoldDB" id="A0A7S2N5A8"/>
<name>A0A7S2N5A8_9EUKA</name>
<feature type="coiled-coil region" evidence="1">
    <location>
        <begin position="59"/>
        <end position="90"/>
    </location>
</feature>